<dbReference type="OrthoDB" id="5275938at2759"/>
<reference evidence="3" key="1">
    <citation type="journal article" date="2020" name="Stud. Mycol.">
        <title>101 Dothideomycetes genomes: A test case for predicting lifestyles and emergence of pathogens.</title>
        <authorList>
            <person name="Haridas S."/>
            <person name="Albert R."/>
            <person name="Binder M."/>
            <person name="Bloem J."/>
            <person name="LaButti K."/>
            <person name="Salamov A."/>
            <person name="Andreopoulos B."/>
            <person name="Baker S."/>
            <person name="Barry K."/>
            <person name="Bills G."/>
            <person name="Bluhm B."/>
            <person name="Cannon C."/>
            <person name="Castanera R."/>
            <person name="Culley D."/>
            <person name="Daum C."/>
            <person name="Ezra D."/>
            <person name="Gonzalez J."/>
            <person name="Henrissat B."/>
            <person name="Kuo A."/>
            <person name="Liang C."/>
            <person name="Lipzen A."/>
            <person name="Lutzoni F."/>
            <person name="Magnuson J."/>
            <person name="Mondo S."/>
            <person name="Nolan M."/>
            <person name="Ohm R."/>
            <person name="Pangilinan J."/>
            <person name="Park H.-J."/>
            <person name="Ramirez L."/>
            <person name="Alfaro M."/>
            <person name="Sun H."/>
            <person name="Tritt A."/>
            <person name="Yoshinaga Y."/>
            <person name="Zwiers L.-H."/>
            <person name="Turgeon B."/>
            <person name="Goodwin S."/>
            <person name="Spatafora J."/>
            <person name="Crous P."/>
            <person name="Grigoriev I."/>
        </authorList>
    </citation>
    <scope>NUCLEOTIDE SEQUENCE [LARGE SCALE GENOMIC DNA]</scope>
    <source>
        <strain evidence="3">CECT 20119</strain>
    </source>
</reference>
<evidence type="ECO:0000259" key="1">
    <source>
        <dbReference type="PROSITE" id="PS50097"/>
    </source>
</evidence>
<dbReference type="AlphaFoldDB" id="A0A6A6GRB1"/>
<dbReference type="Proteomes" id="UP000799538">
    <property type="component" value="Unassembled WGS sequence"/>
</dbReference>
<organism evidence="2 3">
    <name type="scientific">Elsinoe ampelina</name>
    <dbReference type="NCBI Taxonomy" id="302913"/>
    <lineage>
        <taxon>Eukaryota</taxon>
        <taxon>Fungi</taxon>
        <taxon>Dikarya</taxon>
        <taxon>Ascomycota</taxon>
        <taxon>Pezizomycotina</taxon>
        <taxon>Dothideomycetes</taxon>
        <taxon>Dothideomycetidae</taxon>
        <taxon>Myriangiales</taxon>
        <taxon>Elsinoaceae</taxon>
        <taxon>Elsinoe</taxon>
    </lineage>
</organism>
<accession>A0A6A6GRB1</accession>
<dbReference type="CDD" id="cd18186">
    <property type="entry name" value="BTB_POZ_ZBTB_KLHL-like"/>
    <property type="match status" value="1"/>
</dbReference>
<proteinExistence type="predicted"/>
<dbReference type="PROSITE" id="PS50097">
    <property type="entry name" value="BTB"/>
    <property type="match status" value="1"/>
</dbReference>
<dbReference type="Pfam" id="PF00651">
    <property type="entry name" value="BTB"/>
    <property type="match status" value="1"/>
</dbReference>
<name>A0A6A6GRB1_9PEZI</name>
<keyword evidence="3" id="KW-1185">Reference proteome</keyword>
<dbReference type="InterPro" id="IPR011333">
    <property type="entry name" value="SKP1/BTB/POZ_sf"/>
</dbReference>
<feature type="domain" description="BTB" evidence="1">
    <location>
        <begin position="10"/>
        <end position="78"/>
    </location>
</feature>
<dbReference type="EMBL" id="ML992501">
    <property type="protein sequence ID" value="KAF2228119.1"/>
    <property type="molecule type" value="Genomic_DNA"/>
</dbReference>
<protein>
    <recommendedName>
        <fullName evidence="1">BTB domain-containing protein</fullName>
    </recommendedName>
</protein>
<sequence length="261" mass="28367">METIELCSIGDVYLIPGDSPTKRYLVSSAILANCSDVFKAMFTGNFSEAQGLSSAAPKTVELPEDGPDATELMLRILHLKTMTNCASPTPSVFADLAVLCKKYQCEAAASAVVEGLLLGVEVKKRDLEDMFRLVATAEAFYCKKAFRTISLALVLRQVCFVTTIRELHSLLPVGTQLLLLGYQNLIKRSVRSALSTAVYTTEGCECRSPMSPSQAVQLLEDLDDLPLDEAIDTFVVRFMPSTTSDMFLVESSTGSTALTSH</sequence>
<dbReference type="Gene3D" id="3.30.710.10">
    <property type="entry name" value="Potassium Channel Kv1.1, Chain A"/>
    <property type="match status" value="1"/>
</dbReference>
<dbReference type="SUPFAM" id="SSF54695">
    <property type="entry name" value="POZ domain"/>
    <property type="match status" value="1"/>
</dbReference>
<dbReference type="SMART" id="SM00225">
    <property type="entry name" value="BTB"/>
    <property type="match status" value="1"/>
</dbReference>
<evidence type="ECO:0000313" key="3">
    <source>
        <dbReference type="Proteomes" id="UP000799538"/>
    </source>
</evidence>
<dbReference type="InterPro" id="IPR000210">
    <property type="entry name" value="BTB/POZ_dom"/>
</dbReference>
<gene>
    <name evidence="2" type="ORF">BDZ85DRAFT_315607</name>
</gene>
<evidence type="ECO:0000313" key="2">
    <source>
        <dbReference type="EMBL" id="KAF2228119.1"/>
    </source>
</evidence>